<evidence type="ECO:0000256" key="2">
    <source>
        <dbReference type="HAMAP-Rule" id="MF_02234"/>
    </source>
</evidence>
<dbReference type="InterPro" id="IPR036901">
    <property type="entry name" value="Asp/Orn_carbamoylTrfase_sf"/>
</dbReference>
<dbReference type="Pfam" id="PF02729">
    <property type="entry name" value="OTCace_N"/>
    <property type="match status" value="1"/>
</dbReference>
<keyword evidence="6" id="KW-1185">Reference proteome</keyword>
<feature type="domain" description="Aspartate/ornithine carbamoyltransferase Asp/Orn-binding" evidence="3">
    <location>
        <begin position="192"/>
        <end position="338"/>
    </location>
</feature>
<evidence type="ECO:0000256" key="1">
    <source>
        <dbReference type="ARBA" id="ARBA00022679"/>
    </source>
</evidence>
<dbReference type="InterPro" id="IPR006130">
    <property type="entry name" value="Asp/Orn_carbamoylTrfase"/>
</dbReference>
<dbReference type="NCBIfam" id="NF003384">
    <property type="entry name" value="PRK04523.1"/>
    <property type="match status" value="1"/>
</dbReference>
<keyword evidence="2" id="KW-0963">Cytoplasm</keyword>
<comment type="function">
    <text evidence="2">Catalyzes the transfer of the carbamoyl group from carbamoyl phosphate to the delta-amino group of N(2)-acetyl-L-ornithine to produce N(2)-acetyl-L-citrulline. This is a step in an alternative arginine biosynthesis pathway.</text>
</comment>
<comment type="catalytic activity">
    <reaction evidence="2">
        <text>N(2)-acetyl-L-ornithine + carbamoyl phosphate = N(2)-acetyl-L-citrulline + phosphate + H(+)</text>
        <dbReference type="Rhea" id="RHEA:18609"/>
        <dbReference type="ChEBI" id="CHEBI:15378"/>
        <dbReference type="ChEBI" id="CHEBI:43474"/>
        <dbReference type="ChEBI" id="CHEBI:57805"/>
        <dbReference type="ChEBI" id="CHEBI:58228"/>
        <dbReference type="ChEBI" id="CHEBI:58765"/>
        <dbReference type="EC" id="2.1.3.9"/>
    </reaction>
</comment>
<feature type="binding site" evidence="2">
    <location>
        <position position="83"/>
    </location>
    <ligand>
        <name>carbamoyl phosphate</name>
        <dbReference type="ChEBI" id="CHEBI:58228"/>
        <note>ligand shared between two neighboring subunits</note>
    </ligand>
</feature>
<organism evidence="5 6">
    <name type="scientific">Luteimonas terricola</name>
    <dbReference type="NCBI Taxonomy" id="645597"/>
    <lineage>
        <taxon>Bacteria</taxon>
        <taxon>Pseudomonadati</taxon>
        <taxon>Pseudomonadota</taxon>
        <taxon>Gammaproteobacteria</taxon>
        <taxon>Lysobacterales</taxon>
        <taxon>Lysobacteraceae</taxon>
        <taxon>Luteimonas</taxon>
    </lineage>
</organism>
<feature type="binding site" evidence="2">
    <location>
        <position position="258"/>
    </location>
    <ligand>
        <name>N(2)-acetyl-L-ornithine</name>
        <dbReference type="ChEBI" id="CHEBI:57805"/>
    </ligand>
</feature>
<dbReference type="HAMAP" id="MF_02234">
    <property type="entry name" value="AOTCase"/>
    <property type="match status" value="1"/>
</dbReference>
<gene>
    <name evidence="2 5" type="primary">argF'</name>
    <name evidence="5" type="ORF">GCM10011394_09590</name>
</gene>
<feature type="binding site" evidence="2">
    <location>
        <position position="150"/>
    </location>
    <ligand>
        <name>N(2)-acetyl-L-ornithine</name>
        <dbReference type="ChEBI" id="CHEBI:57805"/>
    </ligand>
</feature>
<sequence length="342" mass="38105">MDSAMTSAPQHFLNTQDWTRARLDAVLADAARMKHEPIGDALKGRSIALVFFNPSLRTRTSFELGAFQLGGHAVVLQPGKDAWPIEFDLGTVMDSDAEEHIAEVARVLSQYVDMIGVRAFPKFVDWSVDREDRVLKGFAKYATVPVINMETITHPCQELAHVLALQEHFGSSDLRGKKYVLTWTYHPRPLNTAVANSALTIATRMGMDVTLLCPTPEYQLDERYMDWAEANVIESGGSLAVSHDIDSAYAGADVVYAKSWGALPYFGNWAPEKPIRDRYKHFMVDEAKMALTRDGVFSHCLPLRRNVKASDAVMDSPRCIAVQEAGNRLHVQKAVMRALVAR</sequence>
<comment type="subcellular location">
    <subcellularLocation>
        <location evidence="2">Cytoplasm</location>
    </subcellularLocation>
</comment>
<feature type="binding site" description="in other chain" evidence="2">
    <location>
        <position position="118"/>
    </location>
    <ligand>
        <name>carbamoyl phosphate</name>
        <dbReference type="ChEBI" id="CHEBI:58228"/>
        <note>ligand shared between two neighboring subunits</note>
    </ligand>
</feature>
<dbReference type="PANTHER" id="PTHR45753">
    <property type="entry name" value="ORNITHINE CARBAMOYLTRANSFERASE, MITOCHONDRIAL"/>
    <property type="match status" value="1"/>
</dbReference>
<keyword evidence="1 2" id="KW-0808">Transferase</keyword>
<comment type="subunit">
    <text evidence="2">Homotrimer.</text>
</comment>
<feature type="site" description="Key residue in conferring substrate specificity for N-acetyl-L-ornithine versus N-succinyl-L-ornithine" evidence="2">
    <location>
        <position position="98"/>
    </location>
</feature>
<feature type="domain" description="Aspartate/ornithine carbamoyltransferase carbamoyl-P binding" evidence="4">
    <location>
        <begin position="10"/>
        <end position="167"/>
    </location>
</feature>
<feature type="modified residue" description="N6-carboxylysine" evidence="2">
    <location>
        <position position="308"/>
    </location>
</feature>
<dbReference type="InterPro" id="IPR006132">
    <property type="entry name" value="Asp/Orn_carbamoyltranf_P-bd"/>
</dbReference>
<comment type="pathway">
    <text evidence="2">Amino-acid biosynthesis; L-arginine biosynthesis.</text>
</comment>
<evidence type="ECO:0000259" key="4">
    <source>
        <dbReference type="Pfam" id="PF02729"/>
    </source>
</evidence>
<dbReference type="PANTHER" id="PTHR45753:SF3">
    <property type="entry name" value="ORNITHINE TRANSCARBAMYLASE, MITOCHONDRIAL"/>
    <property type="match status" value="1"/>
</dbReference>
<dbReference type="Gene3D" id="3.40.50.1370">
    <property type="entry name" value="Aspartate/ornithine carbamoyltransferase"/>
    <property type="match status" value="2"/>
</dbReference>
<feature type="binding site" description="in other chain" evidence="2">
    <location>
        <position position="328"/>
    </location>
    <ligand>
        <name>carbamoyl phosphate</name>
        <dbReference type="ChEBI" id="CHEBI:58228"/>
        <note>ligand shared between two neighboring subunits</note>
    </ligand>
</feature>
<feature type="binding site" evidence="2">
    <location>
        <position position="301"/>
    </location>
    <ligand>
        <name>N(2)-acetyl-L-ornithine</name>
        <dbReference type="ChEBI" id="CHEBI:57805"/>
    </ligand>
</feature>
<dbReference type="InterPro" id="IPR043695">
    <property type="entry name" value="ArgF"/>
</dbReference>
<feature type="binding site" description="in other chain" evidence="2">
    <location>
        <begin position="300"/>
        <end position="301"/>
    </location>
    <ligand>
        <name>carbamoyl phosphate</name>
        <dbReference type="ChEBI" id="CHEBI:58228"/>
        <note>ligand shared between two neighboring subunits</note>
    </ligand>
</feature>
<dbReference type="EC" id="2.1.3.9" evidence="2"/>
<keyword evidence="2" id="KW-0055">Arginine biosynthesis</keyword>
<evidence type="ECO:0000313" key="5">
    <source>
        <dbReference type="EMBL" id="GGK02637.1"/>
    </source>
</evidence>
<reference evidence="6" key="1">
    <citation type="journal article" date="2019" name="Int. J. Syst. Evol. Microbiol.">
        <title>The Global Catalogue of Microorganisms (GCM) 10K type strain sequencing project: providing services to taxonomists for standard genome sequencing and annotation.</title>
        <authorList>
            <consortium name="The Broad Institute Genomics Platform"/>
            <consortium name="The Broad Institute Genome Sequencing Center for Infectious Disease"/>
            <person name="Wu L."/>
            <person name="Ma J."/>
        </authorList>
    </citation>
    <scope>NUCLEOTIDE SEQUENCE [LARGE SCALE GENOMIC DNA]</scope>
    <source>
        <strain evidence="6">CGMCC 1.8985</strain>
    </source>
</reference>
<feature type="binding site" description="in other chain" evidence="2">
    <location>
        <begin position="55"/>
        <end position="58"/>
    </location>
    <ligand>
        <name>carbamoyl phosphate</name>
        <dbReference type="ChEBI" id="CHEBI:58228"/>
        <note>ligand shared between two neighboring subunits</note>
    </ligand>
</feature>
<dbReference type="SUPFAM" id="SSF53671">
    <property type="entry name" value="Aspartate/ornithine carbamoyltransferase"/>
    <property type="match status" value="1"/>
</dbReference>
<dbReference type="EMBL" id="BMME01000001">
    <property type="protein sequence ID" value="GGK02637.1"/>
    <property type="molecule type" value="Genomic_DNA"/>
</dbReference>
<dbReference type="Pfam" id="PF00185">
    <property type="entry name" value="OTCace"/>
    <property type="match status" value="1"/>
</dbReference>
<name>A0ABQ2E9S1_9GAMM</name>
<feature type="binding site" description="in other chain" evidence="2">
    <location>
        <begin position="154"/>
        <end position="157"/>
    </location>
    <ligand>
        <name>carbamoyl phosphate</name>
        <dbReference type="ChEBI" id="CHEBI:58228"/>
        <note>ligand shared between two neighboring subunits</note>
    </ligand>
</feature>
<proteinExistence type="inferred from homology"/>
<comment type="caution">
    <text evidence="5">The sequence shown here is derived from an EMBL/GenBank/DDBJ whole genome shotgun (WGS) entry which is preliminary data.</text>
</comment>
<dbReference type="PRINTS" id="PR00100">
    <property type="entry name" value="AOTCASE"/>
</dbReference>
<accession>A0ABQ2E9S1</accession>
<keyword evidence="2" id="KW-0028">Amino-acid biosynthesis</keyword>
<dbReference type="InterPro" id="IPR006131">
    <property type="entry name" value="Asp_carbamoyltransf_Asp/Orn-bd"/>
</dbReference>
<evidence type="ECO:0000313" key="6">
    <source>
        <dbReference type="Proteomes" id="UP000599009"/>
    </source>
</evidence>
<dbReference type="Proteomes" id="UP000599009">
    <property type="component" value="Unassembled WGS sequence"/>
</dbReference>
<protein>
    <recommendedName>
        <fullName evidence="2">N-acetylornithine carbamoyltransferase</fullName>
        <ecNumber evidence="2">2.1.3.9</ecNumber>
    </recommendedName>
    <alternativeName>
        <fullName evidence="2">N-acetyl-L-ornithine transcarbamylase</fullName>
        <shortName evidence="2">AOTCase</shortName>
        <shortName evidence="2">Acetylornithine transcarbamylase</shortName>
    </alternativeName>
</protein>
<dbReference type="PRINTS" id="PR00101">
    <property type="entry name" value="ATCASE"/>
</dbReference>
<evidence type="ECO:0000259" key="3">
    <source>
        <dbReference type="Pfam" id="PF00185"/>
    </source>
</evidence>
<comment type="similarity">
    <text evidence="2">Belongs to the aspartate/ornithine carbamoyltransferase superfamily. AOTCase family.</text>
</comment>